<keyword evidence="2" id="KW-1185">Reference proteome</keyword>
<dbReference type="EMBL" id="MWML01000670">
    <property type="protein sequence ID" value="TCG02867.1"/>
    <property type="molecule type" value="Genomic_DNA"/>
</dbReference>
<accession>A0A4R0X7R2</accession>
<organism evidence="1 2">
    <name type="scientific">Paraburkholderia steynii</name>
    <dbReference type="NCBI Taxonomy" id="1245441"/>
    <lineage>
        <taxon>Bacteria</taxon>
        <taxon>Pseudomonadati</taxon>
        <taxon>Pseudomonadota</taxon>
        <taxon>Betaproteobacteria</taxon>
        <taxon>Burkholderiales</taxon>
        <taxon>Burkholderiaceae</taxon>
        <taxon>Paraburkholderia</taxon>
    </lineage>
</organism>
<evidence type="ECO:0000313" key="1">
    <source>
        <dbReference type="EMBL" id="TCG02867.1"/>
    </source>
</evidence>
<sequence length="68" mass="7008">MSTRHLDRFRPAAPTALGALKFDAGYQYPGAPESSDAGYCGSATPTARLGGVSLPTAVDPVWLGVTGR</sequence>
<dbReference type="Proteomes" id="UP000294200">
    <property type="component" value="Unassembled WGS sequence"/>
</dbReference>
<proteinExistence type="predicted"/>
<comment type="caution">
    <text evidence="1">The sequence shown here is derived from an EMBL/GenBank/DDBJ whole genome shotgun (WGS) entry which is preliminary data.</text>
</comment>
<name>A0A4R0X7R2_9BURK</name>
<evidence type="ECO:0000313" key="2">
    <source>
        <dbReference type="Proteomes" id="UP000294200"/>
    </source>
</evidence>
<gene>
    <name evidence="1" type="ORF">BZM27_52645</name>
</gene>
<protein>
    <submittedName>
        <fullName evidence="1">Uncharacterized protein</fullName>
    </submittedName>
</protein>
<reference evidence="1 2" key="1">
    <citation type="submission" date="2017-02" db="EMBL/GenBank/DDBJ databases">
        <title>Paraburkholderia sophoroidis sp. nov. and Paraburkholderia steynii sp. nov. rhizobial symbionts of the fynbos legume Hypocalyptus sophoroides.</title>
        <authorList>
            <person name="Steenkamp E.T."/>
            <person name="Beukes C.W."/>
            <person name="Van Zyl E."/>
            <person name="Avontuur J."/>
            <person name="Chan W.Y."/>
            <person name="Hassen A."/>
            <person name="Palmer M."/>
            <person name="Mthombeni L."/>
            <person name="Phalane F."/>
            <person name="Sereme K."/>
            <person name="Venter S.N."/>
        </authorList>
    </citation>
    <scope>NUCLEOTIDE SEQUENCE [LARGE SCALE GENOMIC DNA]</scope>
    <source>
        <strain evidence="1 2">HC1.1ba</strain>
    </source>
</reference>
<dbReference type="AlphaFoldDB" id="A0A4R0X7R2"/>